<dbReference type="SUPFAM" id="SSF52113">
    <property type="entry name" value="BRCT domain"/>
    <property type="match status" value="1"/>
</dbReference>
<dbReference type="CDD" id="cd17724">
    <property type="entry name" value="BRCT_p53bp1_rpt2"/>
    <property type="match status" value="1"/>
</dbReference>
<dbReference type="InterPro" id="IPR036420">
    <property type="entry name" value="BRCT_dom_sf"/>
</dbReference>
<feature type="region of interest" description="Disordered" evidence="4">
    <location>
        <begin position="302"/>
        <end position="339"/>
    </location>
</feature>
<dbReference type="RefSeq" id="XP_038777542.1">
    <property type="nucleotide sequence ID" value="XM_038921614.1"/>
</dbReference>
<dbReference type="GO" id="GO:0045944">
    <property type="term" value="P:positive regulation of transcription by RNA polymerase II"/>
    <property type="evidence" value="ECO:0007669"/>
    <property type="project" value="TreeGrafter"/>
</dbReference>
<organism evidence="6 7">
    <name type="scientific">Eeniella nana</name>
    <name type="common">Yeast</name>
    <name type="synonym">Brettanomyces nanus</name>
    <dbReference type="NCBI Taxonomy" id="13502"/>
    <lineage>
        <taxon>Eukaryota</taxon>
        <taxon>Fungi</taxon>
        <taxon>Dikarya</taxon>
        <taxon>Ascomycota</taxon>
        <taxon>Saccharomycotina</taxon>
        <taxon>Pichiomycetes</taxon>
        <taxon>Pichiales</taxon>
        <taxon>Pichiaceae</taxon>
        <taxon>Brettanomyces</taxon>
    </lineage>
</organism>
<dbReference type="InterPro" id="IPR047252">
    <property type="entry name" value="TP53BP1-like"/>
</dbReference>
<dbReference type="KEGG" id="bnn:FOA43_001293"/>
<keyword evidence="2" id="KW-0227">DNA damage</keyword>
<evidence type="ECO:0000256" key="1">
    <source>
        <dbReference type="ARBA" id="ARBA00004123"/>
    </source>
</evidence>
<feature type="compositionally biased region" description="Polar residues" evidence="4">
    <location>
        <begin position="1"/>
        <end position="22"/>
    </location>
</feature>
<dbReference type="GO" id="GO:0042393">
    <property type="term" value="F:histone binding"/>
    <property type="evidence" value="ECO:0007669"/>
    <property type="project" value="TreeGrafter"/>
</dbReference>
<evidence type="ECO:0000256" key="4">
    <source>
        <dbReference type="SAM" id="MobiDB-lite"/>
    </source>
</evidence>
<keyword evidence="7" id="KW-1185">Reference proteome</keyword>
<dbReference type="GO" id="GO:0005634">
    <property type="term" value="C:nucleus"/>
    <property type="evidence" value="ECO:0007669"/>
    <property type="project" value="UniProtKB-SubCell"/>
</dbReference>
<feature type="domain" description="Rad9-like Rad53-binding" evidence="5">
    <location>
        <begin position="621"/>
        <end position="718"/>
    </location>
</feature>
<evidence type="ECO:0000256" key="3">
    <source>
        <dbReference type="ARBA" id="ARBA00023242"/>
    </source>
</evidence>
<feature type="compositionally biased region" description="Low complexity" evidence="4">
    <location>
        <begin position="31"/>
        <end position="44"/>
    </location>
</feature>
<feature type="compositionally biased region" description="Polar residues" evidence="4">
    <location>
        <begin position="437"/>
        <end position="446"/>
    </location>
</feature>
<dbReference type="Gene3D" id="3.40.50.10190">
    <property type="entry name" value="BRCT domain"/>
    <property type="match status" value="1"/>
</dbReference>
<dbReference type="EMBL" id="CP064812">
    <property type="protein sequence ID" value="QPG73977.1"/>
    <property type="molecule type" value="Genomic_DNA"/>
</dbReference>
<evidence type="ECO:0000256" key="2">
    <source>
        <dbReference type="ARBA" id="ARBA00022763"/>
    </source>
</evidence>
<accession>A0A875RTX8</accession>
<dbReference type="PANTHER" id="PTHR15321">
    <property type="entry name" value="TUMOR SUPPRESSOR P53-BINDING PROTEIN 1"/>
    <property type="match status" value="1"/>
</dbReference>
<dbReference type="GO" id="GO:0000077">
    <property type="term" value="P:DNA damage checkpoint signaling"/>
    <property type="evidence" value="ECO:0007669"/>
    <property type="project" value="TreeGrafter"/>
</dbReference>
<proteinExistence type="predicted"/>
<evidence type="ECO:0000313" key="7">
    <source>
        <dbReference type="Proteomes" id="UP000662931"/>
    </source>
</evidence>
<dbReference type="Pfam" id="PF08605">
    <property type="entry name" value="Rad9_Rad53_bind"/>
    <property type="match status" value="1"/>
</dbReference>
<feature type="compositionally biased region" description="Polar residues" evidence="4">
    <location>
        <begin position="321"/>
        <end position="333"/>
    </location>
</feature>
<comment type="subcellular location">
    <subcellularLocation>
        <location evidence="1">Nucleus</location>
    </subcellularLocation>
</comment>
<dbReference type="GeneID" id="62194694"/>
<reference evidence="6" key="1">
    <citation type="submission" date="2020-10" db="EMBL/GenBank/DDBJ databases">
        <authorList>
            <person name="Roach M.J.R."/>
        </authorList>
    </citation>
    <scope>NUCLEOTIDE SEQUENCE</scope>
    <source>
        <strain evidence="6">CBS 1945</strain>
    </source>
</reference>
<dbReference type="InterPro" id="IPR047249">
    <property type="entry name" value="BRCT_p53bp1-like_rpt1"/>
</dbReference>
<dbReference type="AlphaFoldDB" id="A0A875RTX8"/>
<dbReference type="Proteomes" id="UP000662931">
    <property type="component" value="Chromosome 1"/>
</dbReference>
<dbReference type="InterPro" id="IPR013914">
    <property type="entry name" value="Rad9_Rad53-bd_dom_fun"/>
</dbReference>
<feature type="compositionally biased region" description="Basic and acidic residues" evidence="4">
    <location>
        <begin position="309"/>
        <end position="318"/>
    </location>
</feature>
<keyword evidence="3" id="KW-0539">Nucleus</keyword>
<feature type="region of interest" description="Disordered" evidence="4">
    <location>
        <begin position="426"/>
        <end position="446"/>
    </location>
</feature>
<dbReference type="CDD" id="cd17745">
    <property type="entry name" value="BRCT_p53bp1_rpt1"/>
    <property type="match status" value="1"/>
</dbReference>
<feature type="region of interest" description="Disordered" evidence="4">
    <location>
        <begin position="1"/>
        <end position="59"/>
    </location>
</feature>
<dbReference type="InterPro" id="IPR047250">
    <property type="entry name" value="BRCT_p53bp1-like_rpt2"/>
</dbReference>
<evidence type="ECO:0000259" key="5">
    <source>
        <dbReference type="Pfam" id="PF08605"/>
    </source>
</evidence>
<feature type="region of interest" description="Disordered" evidence="4">
    <location>
        <begin position="233"/>
        <end position="255"/>
    </location>
</feature>
<evidence type="ECO:0000313" key="6">
    <source>
        <dbReference type="EMBL" id="QPG73977.1"/>
    </source>
</evidence>
<protein>
    <recommendedName>
        <fullName evidence="5">Rad9-like Rad53-binding domain-containing protein</fullName>
    </recommendedName>
</protein>
<dbReference type="PANTHER" id="PTHR15321:SF3">
    <property type="entry name" value="TP53-BINDING PROTEIN 1"/>
    <property type="match status" value="1"/>
</dbReference>
<sequence length="1062" mass="119246">MSETQKILSLSSGHSQETNDIASSVVGFEQSSKSSSSNSNANGNPVPPYDDTLTNMPPSMTRSAFFAQLKRKTNSEDTHGSNDGDISAISAHRQSLIRLEDQLKISLSSGTQTPLASKIRNPFEETPDSERMTRRSGFALSTPLARKLVPDSIVSPSVNAKSTNHAAAEVFRNLRDEQEAPYEFDSEVGIILNERQDDDENGDDNDTMDSGIQLNLNGATDIKDLLNDIGEESSQEVKEKVTTPHAVSVDPADDVTIEDGDVASKANEMLKKREEAGCDGAVNDYSLLSEINDTTVDYESAQLSASNRNSEDSDHSDDVQVPNSVNNTASTPPIESRSERVPVPLAHSNHSAPAAVSIERYVLPRDTQVLGTQDEEAEGDLDNKNADSRVGTGSLRQILVASSPRSSPSNSQIATLLVGGSGEVFSESAGQKHKHSSYTQGSVQPSTENRIDLDMQSASKYAETLRIESSGENRTRLKKDDLIWTNRHKQPVILSDEQDLHVKETVEFENIGKGEGKNENDLVDDDIDLVNYETDSEPLRQLRSQKPVQRPDIEPLLNKKRTHNALDHPKGVLRVLETSNVFKVSDYEPFDNVFIDVKGSKIPVRILDLVHELNGETFFEVVNFEEISYVPVNGIMAPVLLRVGDRIKYSKDRRSNYEITGLEYVVHPDIDEKSEVACVRGYNTVYIRKFASKKSSGRLSSPFPELQVALGEIYMNTIVYGHYHFRVFDDSKQFERFLEIWNQRNTIVKDRLKRLKGVESLSKLCFDGCLFVTTTPSTSNESLSEQQLAEVDEFIKANGGTVVQGFEECLKVVPVGGVGRYLLQPSEILRDYKFVALLSSRHLRTLKYLQCLCVGWPILSFKFIFDCISNSELYCNQWRKFWPSYLLPSGKSSYRDCILSMNIFPFEEDWKKGLTAYEQVRDHDGRTRPFEGHSILVDNTKRGELSNGGLLLLLKLLGFERILFLDHGLKYEEFLVSLKFIRTPDLLQSCYVYSNHDKSFVTRMIQVGLRMQHKLRRLPEQKMRDLAPAYLLNVELRLVDWEWLVQCIVAGFPFLPSDTLCL</sequence>
<name>A0A875RTX8_EENNA</name>
<dbReference type="OrthoDB" id="129353at2759"/>
<gene>
    <name evidence="6" type="ORF">FOA43_001293</name>
</gene>